<protein>
    <submittedName>
        <fullName evidence="1">3452_t:CDS:1</fullName>
    </submittedName>
</protein>
<accession>A0ACA9M7X5</accession>
<sequence>DEEQGTIIESLLNLVKKAFNEFFIKKEHMIPSEVIKGFAAKQHLFINPDFSNANTLNMLNFIIKNIKIFDKSVFHSQHKSAPVNLFKNFKNNIQHKIAYGILIDQKGR</sequence>
<reference evidence="1" key="1">
    <citation type="submission" date="2021-06" db="EMBL/GenBank/DDBJ databases">
        <authorList>
            <person name="Kallberg Y."/>
            <person name="Tangrot J."/>
            <person name="Rosling A."/>
        </authorList>
    </citation>
    <scope>NUCLEOTIDE SEQUENCE</scope>
    <source>
        <strain evidence="1">AU212A</strain>
    </source>
</reference>
<feature type="non-terminal residue" evidence="1">
    <location>
        <position position="1"/>
    </location>
</feature>
<evidence type="ECO:0000313" key="2">
    <source>
        <dbReference type="Proteomes" id="UP000789860"/>
    </source>
</evidence>
<comment type="caution">
    <text evidence="1">The sequence shown here is derived from an EMBL/GenBank/DDBJ whole genome shotgun (WGS) entry which is preliminary data.</text>
</comment>
<dbReference type="Proteomes" id="UP000789860">
    <property type="component" value="Unassembled WGS sequence"/>
</dbReference>
<dbReference type="EMBL" id="CAJVPM010010736">
    <property type="protein sequence ID" value="CAG8575807.1"/>
    <property type="molecule type" value="Genomic_DNA"/>
</dbReference>
<organism evidence="1 2">
    <name type="scientific">Scutellospora calospora</name>
    <dbReference type="NCBI Taxonomy" id="85575"/>
    <lineage>
        <taxon>Eukaryota</taxon>
        <taxon>Fungi</taxon>
        <taxon>Fungi incertae sedis</taxon>
        <taxon>Mucoromycota</taxon>
        <taxon>Glomeromycotina</taxon>
        <taxon>Glomeromycetes</taxon>
        <taxon>Diversisporales</taxon>
        <taxon>Gigasporaceae</taxon>
        <taxon>Scutellospora</taxon>
    </lineage>
</organism>
<evidence type="ECO:0000313" key="1">
    <source>
        <dbReference type="EMBL" id="CAG8575807.1"/>
    </source>
</evidence>
<name>A0ACA9M7X5_9GLOM</name>
<gene>
    <name evidence="1" type="ORF">SCALOS_LOCUS6014</name>
</gene>
<proteinExistence type="predicted"/>
<keyword evidence="2" id="KW-1185">Reference proteome</keyword>